<protein>
    <submittedName>
        <fullName evidence="7">Inner membrane protein YrbG, predicted calcium/sodium:proton antiporter</fullName>
    </submittedName>
</protein>
<gene>
    <name evidence="7" type="ORF">HELGO_WM15148</name>
</gene>
<dbReference type="GO" id="GO:0005886">
    <property type="term" value="C:plasma membrane"/>
    <property type="evidence" value="ECO:0007669"/>
    <property type="project" value="TreeGrafter"/>
</dbReference>
<evidence type="ECO:0000256" key="4">
    <source>
        <dbReference type="ARBA" id="ARBA00023136"/>
    </source>
</evidence>
<evidence type="ECO:0000256" key="3">
    <source>
        <dbReference type="ARBA" id="ARBA00022989"/>
    </source>
</evidence>
<keyword evidence="2 5" id="KW-0812">Transmembrane</keyword>
<feature type="domain" description="Sodium/calcium exchanger membrane region" evidence="6">
    <location>
        <begin position="6"/>
        <end position="146"/>
    </location>
</feature>
<dbReference type="Gene3D" id="1.20.1420.30">
    <property type="entry name" value="NCX, central ion-binding region"/>
    <property type="match status" value="2"/>
</dbReference>
<dbReference type="GO" id="GO:0005262">
    <property type="term" value="F:calcium channel activity"/>
    <property type="evidence" value="ECO:0007669"/>
    <property type="project" value="TreeGrafter"/>
</dbReference>
<evidence type="ECO:0000313" key="7">
    <source>
        <dbReference type="EMBL" id="CAA6813910.1"/>
    </source>
</evidence>
<comment type="subcellular location">
    <subcellularLocation>
        <location evidence="1">Membrane</location>
        <topology evidence="1">Multi-pass membrane protein</topology>
    </subcellularLocation>
</comment>
<dbReference type="EMBL" id="CACVAY010000063">
    <property type="protein sequence ID" value="CAA6813910.1"/>
    <property type="molecule type" value="Genomic_DNA"/>
</dbReference>
<feature type="transmembrane region" description="Helical" evidence="5">
    <location>
        <begin position="281"/>
        <end position="299"/>
    </location>
</feature>
<organism evidence="7">
    <name type="scientific">uncultured Thiotrichaceae bacterium</name>
    <dbReference type="NCBI Taxonomy" id="298394"/>
    <lineage>
        <taxon>Bacteria</taxon>
        <taxon>Pseudomonadati</taxon>
        <taxon>Pseudomonadota</taxon>
        <taxon>Gammaproteobacteria</taxon>
        <taxon>Thiotrichales</taxon>
        <taxon>Thiotrichaceae</taxon>
        <taxon>environmental samples</taxon>
    </lineage>
</organism>
<dbReference type="NCBIfam" id="TIGR00367">
    <property type="entry name" value="calcium/sodium antiporter"/>
    <property type="match status" value="1"/>
</dbReference>
<dbReference type="GO" id="GO:0006874">
    <property type="term" value="P:intracellular calcium ion homeostasis"/>
    <property type="evidence" value="ECO:0007669"/>
    <property type="project" value="TreeGrafter"/>
</dbReference>
<sequence length="344" mass="37123">MDIAYYLLAIIAGFALLIWSADKFVDGAADIAKHLGVSPLIVGMIIIGFGTSAPEMLVSGVAAVSGNPQLGIGNAIGSNIANIAMVLGITTLIYTLPVHSKIIRREIPILLAAEIAAFALIKSGYFTFFDGLLLMGGLFLLLIWLIIEANNERKEVHDEFLQDVLEEEEADTKEYSSSAYFWAIGGLVMLLTSSHMLVWGASNIATLFGISQLVIGLTIVAIGTSLPELAATLMSAKKGETDLAVGNIVGSNIFNTLGVLAIPALLGANVQVDPNAIYRDFPIMIILTFLLLIFARGCWEKQVISWWKGAILVSIFIAYGVMLYFHTINETVCDAYLCLDMLKE</sequence>
<feature type="transmembrane region" description="Helical" evidence="5">
    <location>
        <begin position="76"/>
        <end position="95"/>
    </location>
</feature>
<feature type="transmembrane region" description="Helical" evidence="5">
    <location>
        <begin position="244"/>
        <end position="266"/>
    </location>
</feature>
<feature type="transmembrane region" description="Helical" evidence="5">
    <location>
        <begin position="204"/>
        <end position="223"/>
    </location>
</feature>
<proteinExistence type="predicted"/>
<keyword evidence="4 5" id="KW-0472">Membrane</keyword>
<dbReference type="Pfam" id="PF01699">
    <property type="entry name" value="Na_Ca_ex"/>
    <property type="match status" value="2"/>
</dbReference>
<feature type="transmembrane region" description="Helical" evidence="5">
    <location>
        <begin position="6"/>
        <end position="25"/>
    </location>
</feature>
<keyword evidence="3 5" id="KW-1133">Transmembrane helix</keyword>
<feature type="transmembrane region" description="Helical" evidence="5">
    <location>
        <begin position="306"/>
        <end position="325"/>
    </location>
</feature>
<evidence type="ECO:0000256" key="2">
    <source>
        <dbReference type="ARBA" id="ARBA00022692"/>
    </source>
</evidence>
<feature type="domain" description="Sodium/calcium exchanger membrane region" evidence="6">
    <location>
        <begin position="180"/>
        <end position="324"/>
    </location>
</feature>
<evidence type="ECO:0000259" key="6">
    <source>
        <dbReference type="Pfam" id="PF01699"/>
    </source>
</evidence>
<dbReference type="PANTHER" id="PTHR10846">
    <property type="entry name" value="SODIUM/POTASSIUM/CALCIUM EXCHANGER"/>
    <property type="match status" value="1"/>
</dbReference>
<dbReference type="InterPro" id="IPR004481">
    <property type="entry name" value="K/Na/Ca-exchanger"/>
</dbReference>
<dbReference type="InterPro" id="IPR044880">
    <property type="entry name" value="NCX_ion-bd_dom_sf"/>
</dbReference>
<reference evidence="7" key="1">
    <citation type="submission" date="2020-01" db="EMBL/GenBank/DDBJ databases">
        <authorList>
            <person name="Meier V. D."/>
            <person name="Meier V D."/>
        </authorList>
    </citation>
    <scope>NUCLEOTIDE SEQUENCE</scope>
    <source>
        <strain evidence="7">HLG_WM_MAG_07</strain>
    </source>
</reference>
<accession>A0A6S6STN8</accession>
<dbReference type="GO" id="GO:0008273">
    <property type="term" value="F:calcium, potassium:sodium antiporter activity"/>
    <property type="evidence" value="ECO:0007669"/>
    <property type="project" value="TreeGrafter"/>
</dbReference>
<dbReference type="InterPro" id="IPR004837">
    <property type="entry name" value="NaCa_Exmemb"/>
</dbReference>
<feature type="transmembrane region" description="Helical" evidence="5">
    <location>
        <begin position="37"/>
        <end position="64"/>
    </location>
</feature>
<feature type="transmembrane region" description="Helical" evidence="5">
    <location>
        <begin position="131"/>
        <end position="147"/>
    </location>
</feature>
<evidence type="ECO:0000256" key="5">
    <source>
        <dbReference type="SAM" id="Phobius"/>
    </source>
</evidence>
<name>A0A6S6STN8_9GAMM</name>
<evidence type="ECO:0000256" key="1">
    <source>
        <dbReference type="ARBA" id="ARBA00004141"/>
    </source>
</evidence>
<dbReference type="AlphaFoldDB" id="A0A6S6STN8"/>
<dbReference type="Gene3D" id="6.10.280.80">
    <property type="entry name" value="NCX, peripheral helical region"/>
    <property type="match status" value="1"/>
</dbReference>
<feature type="transmembrane region" description="Helical" evidence="5">
    <location>
        <begin position="179"/>
        <end position="198"/>
    </location>
</feature>
<dbReference type="PANTHER" id="PTHR10846:SF8">
    <property type="entry name" value="INNER MEMBRANE PROTEIN YRBG"/>
    <property type="match status" value="1"/>
</dbReference>